<dbReference type="PANTHER" id="PTHR40088">
    <property type="entry name" value="PECTATE LYASE (EUROFUNG)"/>
    <property type="match status" value="1"/>
</dbReference>
<name>A0A418MID0_9BACT</name>
<feature type="domain" description="Pel9A-like right handed beta-helix region" evidence="5">
    <location>
        <begin position="36"/>
        <end position="91"/>
    </location>
</feature>
<evidence type="ECO:0000313" key="6">
    <source>
        <dbReference type="EMBL" id="RIV27166.1"/>
    </source>
</evidence>
<evidence type="ECO:0000259" key="5">
    <source>
        <dbReference type="Pfam" id="PF22842"/>
    </source>
</evidence>
<dbReference type="InterPro" id="IPR039448">
    <property type="entry name" value="Beta_helix"/>
</dbReference>
<dbReference type="InterPro" id="IPR059226">
    <property type="entry name" value="Choice_anch_Q_dom"/>
</dbReference>
<dbReference type="NCBIfam" id="NF041518">
    <property type="entry name" value="choice_anch_Q"/>
    <property type="match status" value="1"/>
</dbReference>
<dbReference type="AlphaFoldDB" id="A0A418MID0"/>
<dbReference type="GO" id="GO:0005576">
    <property type="term" value="C:extracellular region"/>
    <property type="evidence" value="ECO:0007669"/>
    <property type="project" value="UniProtKB-SubCell"/>
</dbReference>
<organism evidence="6 7">
    <name type="scientific">Fibrisoma montanum</name>
    <dbReference type="NCBI Taxonomy" id="2305895"/>
    <lineage>
        <taxon>Bacteria</taxon>
        <taxon>Pseudomonadati</taxon>
        <taxon>Bacteroidota</taxon>
        <taxon>Cytophagia</taxon>
        <taxon>Cytophagales</taxon>
        <taxon>Spirosomataceae</taxon>
        <taxon>Fibrisoma</taxon>
    </lineage>
</organism>
<dbReference type="RefSeq" id="WP_119666017.1">
    <property type="nucleotide sequence ID" value="NZ_QXED01000001.1"/>
</dbReference>
<accession>A0A418MID0</accession>
<dbReference type="Proteomes" id="UP000283523">
    <property type="component" value="Unassembled WGS sequence"/>
</dbReference>
<keyword evidence="3" id="KW-0732">Signal</keyword>
<dbReference type="EMBL" id="QXED01000001">
    <property type="protein sequence ID" value="RIV27166.1"/>
    <property type="molecule type" value="Genomic_DNA"/>
</dbReference>
<dbReference type="OrthoDB" id="9805017at2"/>
<protein>
    <submittedName>
        <fullName evidence="6">Uncharacterized protein</fullName>
    </submittedName>
</protein>
<evidence type="ECO:0000256" key="2">
    <source>
        <dbReference type="ARBA" id="ARBA00022525"/>
    </source>
</evidence>
<dbReference type="InterPro" id="IPR052052">
    <property type="entry name" value="Polysaccharide_Lyase_9"/>
</dbReference>
<dbReference type="NCBIfam" id="TIGR03804">
    <property type="entry name" value="para_beta_helix"/>
    <property type="match status" value="1"/>
</dbReference>
<gene>
    <name evidence="6" type="ORF">DYU11_02300</name>
</gene>
<dbReference type="InterPro" id="IPR006626">
    <property type="entry name" value="PbH1"/>
</dbReference>
<dbReference type="Pfam" id="PF13229">
    <property type="entry name" value="Beta_helix"/>
    <property type="match status" value="1"/>
</dbReference>
<dbReference type="SMART" id="SM00710">
    <property type="entry name" value="PbH1"/>
    <property type="match status" value="8"/>
</dbReference>
<dbReference type="InterPro" id="IPR012334">
    <property type="entry name" value="Pectin_lyas_fold"/>
</dbReference>
<dbReference type="InterPro" id="IPR053868">
    <property type="entry name" value="Pel9A-like_beta_helix"/>
</dbReference>
<dbReference type="InterPro" id="IPR022441">
    <property type="entry name" value="Para_beta_helix_rpt-2"/>
</dbReference>
<keyword evidence="2" id="KW-0964">Secreted</keyword>
<comment type="subcellular location">
    <subcellularLocation>
        <location evidence="1">Secreted</location>
    </subcellularLocation>
</comment>
<dbReference type="InterPro" id="IPR011050">
    <property type="entry name" value="Pectin_lyase_fold/virulence"/>
</dbReference>
<comment type="caution">
    <text evidence="6">The sequence shown here is derived from an EMBL/GenBank/DDBJ whole genome shotgun (WGS) entry which is preliminary data.</text>
</comment>
<keyword evidence="7" id="KW-1185">Reference proteome</keyword>
<dbReference type="PANTHER" id="PTHR40088:SF2">
    <property type="entry name" value="SECRETED SUGAR HYDROLASE"/>
    <property type="match status" value="1"/>
</dbReference>
<reference evidence="6 7" key="1">
    <citation type="submission" date="2018-08" db="EMBL/GenBank/DDBJ databases">
        <title>Fibrisoma montanum sp. nov., isolated from Danxia mountain soil.</title>
        <authorList>
            <person name="Huang Y."/>
        </authorList>
    </citation>
    <scope>NUCLEOTIDE SEQUENCE [LARGE SCALE GENOMIC DNA]</scope>
    <source>
        <strain evidence="6 7">HYT19</strain>
    </source>
</reference>
<dbReference type="Pfam" id="PF22842">
    <property type="entry name" value="Pel9A-like_beta_helix"/>
    <property type="match status" value="1"/>
</dbReference>
<evidence type="ECO:0000259" key="4">
    <source>
        <dbReference type="Pfam" id="PF13229"/>
    </source>
</evidence>
<sequence length="466" mass="49580">MKNVLLLIVIQGVFACQTTKENVAPDANTRIAATQAITTYYVSTTGSDGNSGSSASPFATIHKAAQVATSGNTVIIKGGTYEITSPIMPANSGTEMAPITYKAEAGAEVIVDGKLQVPADKVGGLFYILNKSWIVVDGILFRNSRRDGIQVRNSTGITVQNCRAFNTYASGIIAAGSSKIKVLNCRIRKACQDPENIGTNECLTIASTTDFEVANNTVFDRQFAPGAEPNNGGEGIDCKNSCTNGKVHHNTVYDLYRVGIYVDAYQKNLSNVDVYANTVYNCQAGITVASEEGGTALGVKVHDNLVYDCKRVGIRLAGYVNNGPLQDIDVYQNTVTRCGFGTTGTWENVGLLVEANNPANRNFNIRNNIFAGNAQQMRTRDQTYATIANNLVFGPTYAPGTGSINGDPLFVNASTNDFRIKSGSPAIDRAAGTPLSTVDIRNQARPLDGNANGTAVGDLGAYEHIP</sequence>
<dbReference type="Gene3D" id="2.160.20.10">
    <property type="entry name" value="Single-stranded right-handed beta-helix, Pectin lyase-like"/>
    <property type="match status" value="1"/>
</dbReference>
<evidence type="ECO:0000256" key="1">
    <source>
        <dbReference type="ARBA" id="ARBA00004613"/>
    </source>
</evidence>
<proteinExistence type="predicted"/>
<dbReference type="SUPFAM" id="SSF51126">
    <property type="entry name" value="Pectin lyase-like"/>
    <property type="match status" value="1"/>
</dbReference>
<feature type="domain" description="Right handed beta helix" evidence="4">
    <location>
        <begin position="127"/>
        <end position="291"/>
    </location>
</feature>
<evidence type="ECO:0000256" key="3">
    <source>
        <dbReference type="ARBA" id="ARBA00022729"/>
    </source>
</evidence>
<dbReference type="PROSITE" id="PS51257">
    <property type="entry name" value="PROKAR_LIPOPROTEIN"/>
    <property type="match status" value="1"/>
</dbReference>
<evidence type="ECO:0000313" key="7">
    <source>
        <dbReference type="Proteomes" id="UP000283523"/>
    </source>
</evidence>
<dbReference type="GO" id="GO:0016837">
    <property type="term" value="F:carbon-oxygen lyase activity, acting on polysaccharides"/>
    <property type="evidence" value="ECO:0007669"/>
    <property type="project" value="TreeGrafter"/>
</dbReference>